<comment type="caution">
    <text evidence="1">The sequence shown here is derived from an EMBL/GenBank/DDBJ whole genome shotgun (WGS) entry which is preliminary data.</text>
</comment>
<evidence type="ECO:0000313" key="1">
    <source>
        <dbReference type="EMBL" id="MPM62539.1"/>
    </source>
</evidence>
<reference evidence="1" key="1">
    <citation type="submission" date="2019-08" db="EMBL/GenBank/DDBJ databases">
        <authorList>
            <person name="Kucharzyk K."/>
            <person name="Murdoch R.W."/>
            <person name="Higgins S."/>
            <person name="Loffler F."/>
        </authorList>
    </citation>
    <scope>NUCLEOTIDE SEQUENCE</scope>
</reference>
<dbReference type="AlphaFoldDB" id="A0A645BAN5"/>
<sequence length="73" mass="8336">MVVEPAFETEDCFSADFAAGIDKLRKLCKRAIFALGDVSLFQACRAERHQKCEQKQRRKDDGNDFFLHAVLLS</sequence>
<gene>
    <name evidence="1" type="ORF">SDC9_109412</name>
</gene>
<organism evidence="1">
    <name type="scientific">bioreactor metagenome</name>
    <dbReference type="NCBI Taxonomy" id="1076179"/>
    <lineage>
        <taxon>unclassified sequences</taxon>
        <taxon>metagenomes</taxon>
        <taxon>ecological metagenomes</taxon>
    </lineage>
</organism>
<dbReference type="EMBL" id="VSSQ01018918">
    <property type="protein sequence ID" value="MPM62539.1"/>
    <property type="molecule type" value="Genomic_DNA"/>
</dbReference>
<name>A0A645BAN5_9ZZZZ</name>
<protein>
    <submittedName>
        <fullName evidence="1">Uncharacterized protein</fullName>
    </submittedName>
</protein>
<accession>A0A645BAN5</accession>
<proteinExistence type="predicted"/>